<dbReference type="EMBL" id="JAWDJW010000378">
    <property type="protein sequence ID" value="KAK3080846.1"/>
    <property type="molecule type" value="Genomic_DNA"/>
</dbReference>
<proteinExistence type="predicted"/>
<evidence type="ECO:0000313" key="2">
    <source>
        <dbReference type="Proteomes" id="UP001186974"/>
    </source>
</evidence>
<evidence type="ECO:0000313" key="1">
    <source>
        <dbReference type="EMBL" id="KAK3080846.1"/>
    </source>
</evidence>
<keyword evidence="2" id="KW-1185">Reference proteome</keyword>
<organism evidence="1 2">
    <name type="scientific">Coniosporium uncinatum</name>
    <dbReference type="NCBI Taxonomy" id="93489"/>
    <lineage>
        <taxon>Eukaryota</taxon>
        <taxon>Fungi</taxon>
        <taxon>Dikarya</taxon>
        <taxon>Ascomycota</taxon>
        <taxon>Pezizomycotina</taxon>
        <taxon>Dothideomycetes</taxon>
        <taxon>Dothideomycetes incertae sedis</taxon>
        <taxon>Coniosporium</taxon>
    </lineage>
</organism>
<reference evidence="1" key="1">
    <citation type="submission" date="2024-09" db="EMBL/GenBank/DDBJ databases">
        <title>Black Yeasts Isolated from many extreme environments.</title>
        <authorList>
            <person name="Coleine C."/>
            <person name="Stajich J.E."/>
            <person name="Selbmann L."/>
        </authorList>
    </citation>
    <scope>NUCLEOTIDE SEQUENCE</scope>
    <source>
        <strain evidence="1">CCFEE 5737</strain>
    </source>
</reference>
<name>A0ACC3DVX9_9PEZI</name>
<sequence>MDPETEALIHQLQLEDARESLVQHAWSGGGFGDTTVAFDAYRQDAEHALREKEDRFVATKLTGISDQELEDHLAALKLLQDEQASRGGVLVAVKEENRDITDHELARRLGDIEEANAGEENGVEERFEINEVAGLRSKMKTFKLYNELREDALDWTYPEFSNKDKQTPAEAQEEKHAVCCSCLEAKPKLQTITTICNHTYCRHCLLDLFKSSMTDAELFPPRCCRQYIALDDASIFFTDTFIYEFKAKSIELSTPSPTYCSKVHSSRSHRCRRRCVPVLPEWDLHELQRTVSRRSLPTRSRCPDAHGYGRQNKVGNGATIAGQWWSWV</sequence>
<dbReference type="Proteomes" id="UP001186974">
    <property type="component" value="Unassembled WGS sequence"/>
</dbReference>
<gene>
    <name evidence="1" type="ORF">LTS18_012565</name>
</gene>
<comment type="caution">
    <text evidence="1">The sequence shown here is derived from an EMBL/GenBank/DDBJ whole genome shotgun (WGS) entry which is preliminary data.</text>
</comment>
<feature type="non-terminal residue" evidence="1">
    <location>
        <position position="328"/>
    </location>
</feature>
<protein>
    <submittedName>
        <fullName evidence="1">Uncharacterized protein</fullName>
    </submittedName>
</protein>
<accession>A0ACC3DVX9</accession>